<proteinExistence type="predicted"/>
<sequence>MIGRFCSYGLEFKDSDDFTHDWCTLIPALEVAYRKSIHYSTGRTPATLEKGWNPTLPYYTLRKGLVGIYSAEKSLKIMLDKARHHANRFMHNSFKYANERWDCSHKPPEIKVGDFVLVSNLDFSNIKEPMKLKEGPFIIRELHGPNSVQLELTGELMNNHPNFS</sequence>
<evidence type="ECO:0000313" key="2">
    <source>
        <dbReference type="Proteomes" id="UP000765509"/>
    </source>
</evidence>
<organism evidence="1 2">
    <name type="scientific">Austropuccinia psidii MF-1</name>
    <dbReference type="NCBI Taxonomy" id="1389203"/>
    <lineage>
        <taxon>Eukaryota</taxon>
        <taxon>Fungi</taxon>
        <taxon>Dikarya</taxon>
        <taxon>Basidiomycota</taxon>
        <taxon>Pucciniomycotina</taxon>
        <taxon>Pucciniomycetes</taxon>
        <taxon>Pucciniales</taxon>
        <taxon>Sphaerophragmiaceae</taxon>
        <taxon>Austropuccinia</taxon>
    </lineage>
</organism>
<dbReference type="Proteomes" id="UP000765509">
    <property type="component" value="Unassembled WGS sequence"/>
</dbReference>
<comment type="caution">
    <text evidence="1">The sequence shown here is derived from an EMBL/GenBank/DDBJ whole genome shotgun (WGS) entry which is preliminary data.</text>
</comment>
<gene>
    <name evidence="1" type="ORF">O181_029356</name>
</gene>
<evidence type="ECO:0008006" key="3">
    <source>
        <dbReference type="Google" id="ProtNLM"/>
    </source>
</evidence>
<dbReference type="EMBL" id="AVOT02010183">
    <property type="protein sequence ID" value="MBW0489641.1"/>
    <property type="molecule type" value="Genomic_DNA"/>
</dbReference>
<evidence type="ECO:0000313" key="1">
    <source>
        <dbReference type="EMBL" id="MBW0489641.1"/>
    </source>
</evidence>
<accession>A0A9Q3H382</accession>
<reference evidence="1" key="1">
    <citation type="submission" date="2021-03" db="EMBL/GenBank/DDBJ databases">
        <title>Draft genome sequence of rust myrtle Austropuccinia psidii MF-1, a brazilian biotype.</title>
        <authorList>
            <person name="Quecine M.C."/>
            <person name="Pachon D.M.R."/>
            <person name="Bonatelli M.L."/>
            <person name="Correr F.H."/>
            <person name="Franceschini L.M."/>
            <person name="Leite T.F."/>
            <person name="Margarido G.R.A."/>
            <person name="Almeida C.A."/>
            <person name="Ferrarezi J.A."/>
            <person name="Labate C.A."/>
        </authorList>
    </citation>
    <scope>NUCLEOTIDE SEQUENCE</scope>
    <source>
        <strain evidence="1">MF-1</strain>
    </source>
</reference>
<protein>
    <recommendedName>
        <fullName evidence="3">Integrase catalytic domain-containing protein</fullName>
    </recommendedName>
</protein>
<keyword evidence="2" id="KW-1185">Reference proteome</keyword>
<name>A0A9Q3H382_9BASI</name>
<dbReference type="AlphaFoldDB" id="A0A9Q3H382"/>